<comment type="caution">
    <text evidence="1">The sequence shown here is derived from an EMBL/GenBank/DDBJ whole genome shotgun (WGS) entry which is preliminary data.</text>
</comment>
<dbReference type="AlphaFoldDB" id="A0A2T5ESG1"/>
<name>A0A2T5ESG1_VIBSP</name>
<dbReference type="Proteomes" id="UP000244197">
    <property type="component" value="Unassembled WGS sequence"/>
</dbReference>
<protein>
    <submittedName>
        <fullName evidence="1">Uncharacterized protein</fullName>
    </submittedName>
</protein>
<evidence type="ECO:0000313" key="2">
    <source>
        <dbReference type="Proteomes" id="UP000244197"/>
    </source>
</evidence>
<proteinExistence type="predicted"/>
<accession>A0A2T5ESG1</accession>
<reference evidence="1 2" key="1">
    <citation type="submission" date="2017-11" db="EMBL/GenBank/DDBJ databases">
        <title>Population delineation of vibrios coincides with oyster pathogenicity.</title>
        <authorList>
            <person name="Bruto M."/>
            <person name="Labreuche Y."/>
            <person name="James A."/>
            <person name="Piel D."/>
            <person name="Chenivesse S."/>
            <person name="Petton B."/>
            <person name="Polz M.F."/>
            <person name="Le Roux F."/>
        </authorList>
    </citation>
    <scope>NUCLEOTIDE SEQUENCE [LARGE SCALE GENOMIC DNA]</scope>
    <source>
        <strain evidence="1 2">FF_144</strain>
    </source>
</reference>
<dbReference type="EMBL" id="PIFK01000037">
    <property type="protein sequence ID" value="PTP29350.1"/>
    <property type="molecule type" value="Genomic_DNA"/>
</dbReference>
<gene>
    <name evidence="1" type="ORF">CWO07_17710</name>
</gene>
<sequence length="89" mass="10034">MRGELFVMPESITNWLICTYFAKMLRIFKIVWKPHKAYKLPLLPLGAKPKGGSVPKCSLLASNSKLKSVANQKVEIRFCGLLGPFLKNQ</sequence>
<evidence type="ECO:0000313" key="1">
    <source>
        <dbReference type="EMBL" id="PTP29350.1"/>
    </source>
</evidence>
<organism evidence="1 2">
    <name type="scientific">Vibrio splendidus</name>
    <dbReference type="NCBI Taxonomy" id="29497"/>
    <lineage>
        <taxon>Bacteria</taxon>
        <taxon>Pseudomonadati</taxon>
        <taxon>Pseudomonadota</taxon>
        <taxon>Gammaproteobacteria</taxon>
        <taxon>Vibrionales</taxon>
        <taxon>Vibrionaceae</taxon>
        <taxon>Vibrio</taxon>
    </lineage>
</organism>